<comment type="subcellular location">
    <subcellularLocation>
        <location evidence="1">Cell inner membrane</location>
        <topology evidence="1">Multi-pass membrane protein</topology>
    </subcellularLocation>
</comment>
<dbReference type="AlphaFoldDB" id="A0A242KDL3"/>
<dbReference type="Gene3D" id="1.20.81.30">
    <property type="entry name" value="Type II secretion system (T2SS), domain F"/>
    <property type="match status" value="2"/>
</dbReference>
<keyword evidence="12" id="KW-1185">Reference proteome</keyword>
<feature type="domain" description="Type II secretion system protein GspF" evidence="9">
    <location>
        <begin position="69"/>
        <end position="191"/>
    </location>
</feature>
<keyword evidence="4" id="KW-0997">Cell inner membrane</keyword>
<evidence type="ECO:0000256" key="8">
    <source>
        <dbReference type="SAM" id="Phobius"/>
    </source>
</evidence>
<reference evidence="10" key="1">
    <citation type="submission" date="2017-05" db="EMBL/GenBank/DDBJ databases">
        <title>The Genome Sequence of Enterococcus sp. 9E7_DIV0242.</title>
        <authorList>
            <consortium name="The Broad Institute Genomics Platform"/>
            <consortium name="The Broad Institute Genomic Center for Infectious Diseases"/>
            <person name="Earl A."/>
            <person name="Manson A."/>
            <person name="Schwartman J."/>
            <person name="Gilmore M."/>
            <person name="Abouelleil A."/>
            <person name="Cao P."/>
            <person name="Chapman S."/>
            <person name="Cusick C."/>
            <person name="Shea T."/>
            <person name="Young S."/>
            <person name="Neafsey D."/>
            <person name="Nusbaum C."/>
            <person name="Birren B."/>
        </authorList>
    </citation>
    <scope>NUCLEOTIDE SEQUENCE [LARGE SCALE GENOMIC DNA]</scope>
    <source>
        <strain evidence="10">9E7_DIV0242</strain>
    </source>
</reference>
<evidence type="ECO:0000313" key="10">
    <source>
        <dbReference type="EMBL" id="OTP19242.1"/>
    </source>
</evidence>
<evidence type="ECO:0000256" key="4">
    <source>
        <dbReference type="ARBA" id="ARBA00022519"/>
    </source>
</evidence>
<feature type="domain" description="Type II secretion system protein GspF" evidence="9">
    <location>
        <begin position="271"/>
        <end position="393"/>
    </location>
</feature>
<dbReference type="FunFam" id="1.20.81.30:FF:000001">
    <property type="entry name" value="Type II secretion system protein F"/>
    <property type="match status" value="1"/>
</dbReference>
<dbReference type="Pfam" id="PF00482">
    <property type="entry name" value="T2SSF"/>
    <property type="match status" value="2"/>
</dbReference>
<gene>
    <name evidence="11" type="ORF">A5888_001047</name>
    <name evidence="10" type="ORF">A5888_001057</name>
</gene>
<keyword evidence="7 8" id="KW-0472">Membrane</keyword>
<feature type="transmembrane region" description="Helical" evidence="8">
    <location>
        <begin position="217"/>
        <end position="238"/>
    </location>
</feature>
<dbReference type="GO" id="GO:0005886">
    <property type="term" value="C:plasma membrane"/>
    <property type="evidence" value="ECO:0007669"/>
    <property type="project" value="UniProtKB-SubCell"/>
</dbReference>
<keyword evidence="5 8" id="KW-0812">Transmembrane</keyword>
<accession>A0A242KDL3</accession>
<feature type="transmembrane region" description="Helical" evidence="8">
    <location>
        <begin position="374"/>
        <end position="398"/>
    </location>
</feature>
<dbReference type="PANTHER" id="PTHR30012:SF0">
    <property type="entry name" value="TYPE II SECRETION SYSTEM PROTEIN F-RELATED"/>
    <property type="match status" value="1"/>
</dbReference>
<dbReference type="PANTHER" id="PTHR30012">
    <property type="entry name" value="GENERAL SECRETION PATHWAY PROTEIN"/>
    <property type="match status" value="1"/>
</dbReference>
<evidence type="ECO:0000256" key="1">
    <source>
        <dbReference type="ARBA" id="ARBA00004429"/>
    </source>
</evidence>
<organism evidence="10">
    <name type="scientific">Candidatus Enterococcus clewellii</name>
    <dbReference type="NCBI Taxonomy" id="1834193"/>
    <lineage>
        <taxon>Bacteria</taxon>
        <taxon>Bacillati</taxon>
        <taxon>Bacillota</taxon>
        <taxon>Bacilli</taxon>
        <taxon>Lactobacillales</taxon>
        <taxon>Enterococcaceae</taxon>
        <taxon>Enterococcus</taxon>
    </lineage>
</organism>
<dbReference type="InterPro" id="IPR003004">
    <property type="entry name" value="GspF/PilC"/>
</dbReference>
<keyword evidence="3" id="KW-1003">Cell membrane</keyword>
<dbReference type="EMBL" id="CP147247">
    <property type="protein sequence ID" value="WYJ89327.1"/>
    <property type="molecule type" value="Genomic_DNA"/>
</dbReference>
<evidence type="ECO:0000256" key="5">
    <source>
        <dbReference type="ARBA" id="ARBA00022692"/>
    </source>
</evidence>
<evidence type="ECO:0000256" key="6">
    <source>
        <dbReference type="ARBA" id="ARBA00022989"/>
    </source>
</evidence>
<dbReference type="Proteomes" id="UP000195141">
    <property type="component" value="Chromosome"/>
</dbReference>
<dbReference type="InterPro" id="IPR018076">
    <property type="entry name" value="T2SS_GspF_dom"/>
</dbReference>
<evidence type="ECO:0000313" key="11">
    <source>
        <dbReference type="EMBL" id="WYJ89327.1"/>
    </source>
</evidence>
<proteinExistence type="inferred from homology"/>
<name>A0A242KDL3_9ENTE</name>
<sequence>MALFTYQGMTYTGEKSRGSIRANSVIEAGNLLKKKHIKPISLVEQKETVANKELAIFSKTSLKVLVAYLQQYSTLINAGITVLEAASMLEEQQQDKTFKKVLTEVKLDLEAGHTLSDSYRKHPNSFPPLLVNVIAVAEMSGSLEKNLQQMAKYYEKSSANRNSIITAMIYPIIMLIASVGVGIFLMISIVPMFVSVFESFGAELPAITKITMKISEFLQTKGLIIVLVIFLIWLGLFLGKKNPAFRLQYDTFLLKVPIFGELIQKSYFSVFMTTLSSLLSSSVPMVTALSMSKEVVNNQFIQNMAMQCEIEVEQGGRLSNVFSQNWAVPILATQMVKIGENTGSLEDMLEKLSKIFEAEADEMSVRIKTIMEPLVMLIISGIVGFIIAAIMIPMFSVYGSIQG</sequence>
<dbReference type="OrthoDB" id="9805682at2"/>
<evidence type="ECO:0000313" key="12">
    <source>
        <dbReference type="Proteomes" id="UP000195141"/>
    </source>
</evidence>
<reference evidence="11" key="3">
    <citation type="submission" date="2024-03" db="EMBL/GenBank/DDBJ databases">
        <title>The Genome Sequence of Enterococcus sp. DIV0242b.</title>
        <authorList>
            <consortium name="The Broad Institute Genomics Platform"/>
            <consortium name="The Broad Institute Microbial Omics Core"/>
            <consortium name="The Broad Institute Genomic Center for Infectious Diseases"/>
            <person name="Earl A."/>
            <person name="Manson A."/>
            <person name="Gilmore M."/>
            <person name="Schwartman J."/>
            <person name="Shea T."/>
            <person name="Abouelleil A."/>
            <person name="Cao P."/>
            <person name="Chapman S."/>
            <person name="Cusick C."/>
            <person name="Young S."/>
            <person name="Neafsey D."/>
            <person name="Nusbaum C."/>
            <person name="Birren B."/>
        </authorList>
    </citation>
    <scope>NUCLEOTIDE SEQUENCE</scope>
    <source>
        <strain evidence="11">9E7_DIV0242</strain>
    </source>
</reference>
<reference evidence="11" key="2">
    <citation type="submission" date="2017-05" db="EMBL/GenBank/DDBJ databases">
        <authorList>
            <consortium name="The Broad Institute Genomics Platform"/>
            <consortium name="The Broad Institute Genomic Center for Infectious Diseases"/>
            <person name="Earl A."/>
            <person name="Manson A."/>
            <person name="Schwartman J."/>
            <person name="Gilmore M."/>
            <person name="Abouelleil A."/>
            <person name="Cao P."/>
            <person name="Chapman S."/>
            <person name="Cusick C."/>
            <person name="Shea T."/>
            <person name="Young S."/>
            <person name="Neafsey D."/>
            <person name="Nusbaum C."/>
            <person name="Birren B."/>
        </authorList>
    </citation>
    <scope>NUCLEOTIDE SEQUENCE</scope>
    <source>
        <strain evidence="11">9E7_DIV0242</strain>
    </source>
</reference>
<dbReference type="EMBL" id="NGMM01000001">
    <property type="protein sequence ID" value="OTP19242.1"/>
    <property type="molecule type" value="Genomic_DNA"/>
</dbReference>
<comment type="similarity">
    <text evidence="2">Belongs to the GSP F family.</text>
</comment>
<dbReference type="RefSeq" id="WP_086348140.1">
    <property type="nucleotide sequence ID" value="NZ_CP147247.1"/>
</dbReference>
<evidence type="ECO:0000256" key="7">
    <source>
        <dbReference type="ARBA" id="ARBA00023136"/>
    </source>
</evidence>
<evidence type="ECO:0000259" key="9">
    <source>
        <dbReference type="Pfam" id="PF00482"/>
    </source>
</evidence>
<protein>
    <submittedName>
        <fullName evidence="11">Type IV pilus assembly protein PilC</fullName>
    </submittedName>
</protein>
<evidence type="ECO:0000256" key="3">
    <source>
        <dbReference type="ARBA" id="ARBA00022475"/>
    </source>
</evidence>
<feature type="transmembrane region" description="Helical" evidence="8">
    <location>
        <begin position="164"/>
        <end position="197"/>
    </location>
</feature>
<keyword evidence="6 8" id="KW-1133">Transmembrane helix</keyword>
<dbReference type="PRINTS" id="PR00812">
    <property type="entry name" value="BCTERIALGSPF"/>
</dbReference>
<dbReference type="InterPro" id="IPR042094">
    <property type="entry name" value="T2SS_GspF_sf"/>
</dbReference>
<evidence type="ECO:0000256" key="2">
    <source>
        <dbReference type="ARBA" id="ARBA00005745"/>
    </source>
</evidence>